<comment type="caution">
    <text evidence="5">The sequence shown here is derived from an EMBL/GenBank/DDBJ whole genome shotgun (WGS) entry which is preliminary data.</text>
</comment>
<dbReference type="SUPFAM" id="SSF47336">
    <property type="entry name" value="ACP-like"/>
    <property type="match status" value="1"/>
</dbReference>
<dbReference type="SUPFAM" id="SSF52777">
    <property type="entry name" value="CoA-dependent acyltransferases"/>
    <property type="match status" value="2"/>
</dbReference>
<feature type="domain" description="Carrier" evidence="4">
    <location>
        <begin position="934"/>
        <end position="1008"/>
    </location>
</feature>
<evidence type="ECO:0000256" key="1">
    <source>
        <dbReference type="ARBA" id="ARBA00001957"/>
    </source>
</evidence>
<dbReference type="STRING" id="246199.CUS_6122"/>
<dbReference type="InterPro" id="IPR009081">
    <property type="entry name" value="PP-bd_ACP"/>
</dbReference>
<dbReference type="EMBL" id="ADKM02000008">
    <property type="protein sequence ID" value="EGC04786.1"/>
    <property type="molecule type" value="Genomic_DNA"/>
</dbReference>
<dbReference type="InterPro" id="IPR045851">
    <property type="entry name" value="AMP-bd_C_sf"/>
</dbReference>
<accession>E9S7B1</accession>
<dbReference type="FunFam" id="1.10.1200.10:FF:000005">
    <property type="entry name" value="Nonribosomal peptide synthetase 1"/>
    <property type="match status" value="1"/>
</dbReference>
<dbReference type="InterPro" id="IPR000873">
    <property type="entry name" value="AMP-dep_synth/lig_dom"/>
</dbReference>
<dbReference type="AlphaFoldDB" id="E9S7B1"/>
<dbReference type="GO" id="GO:0031177">
    <property type="term" value="F:phosphopantetheine binding"/>
    <property type="evidence" value="ECO:0007669"/>
    <property type="project" value="TreeGrafter"/>
</dbReference>
<dbReference type="Pfam" id="PF00668">
    <property type="entry name" value="Condensation"/>
    <property type="match status" value="1"/>
</dbReference>
<gene>
    <name evidence="5" type="ORF">CUS_6122</name>
</gene>
<evidence type="ECO:0000256" key="2">
    <source>
        <dbReference type="ARBA" id="ARBA00022450"/>
    </source>
</evidence>
<sequence>MTAENYRSYPLTPAQKNIAEMQVFYSESSISTLCGAIIFGEKLERDTLFTALKKLVCRQEAMRLRFCADGGSIRQFVSDEECVTGFECFSSVEEMRTFCRAEARRRFDTDGGRMYRLTVFELPQQSGIVLCCSHLIADAMSYNILAHDVYRIYEQIHKGEAVSDDVYSYMRSAERYCAYMQSQKHDADISYWKKKYADSIKSAPIRACRSNDAGISAERYITYLSAEKYSAAERFCAENKVSPAALFESAVLLYLARINSAEVVTIGVPVLGRSTADEKKTAGMYIMTLPLTVMVREDDSAADLCKRIFAAHHEIYRRRKLPYKEIKSAAGVTGRLFDVIVSFQNTRTDVPARTEWFSNGCSELPLALHIDDRDSNGSCTLTFDYQTEVFRDSREISLLAERIKHIISQMVKGDKAVGEISVLPKSEHELLVNTFNATDAEYNRDKCVHSAFAETAKSLPDKTALVFHGKGYTYRELDEMSDRLAAYLKEKGIGRGDIMPITARRDPHIIAAMLAVLKTGAAYMPISPELPADRVRFMTESVGAKFMLNFGVENAEGIALDSFDYSRKTAFTQYENSADDLCYVIFTSGSTGKPKATAVTHRNVMNYCAKNRYNLCGRVIKNEKSIVSVTDFVFDIFVTESIMALLNGITVILADDEQAVSQRQLSKLVCDARPEILQTTPTKMRGFMLDKKELGYLRSFNKIILGGEELPSSLVDELKQHTNADIYNIYGPAETTVWSSLTKADMRDITIGRPIANTKIYILDVECRLMPVGAVGEICIAGDGVSRGYLTDEQLTKERFIDDPFSGGRMYRTGDMGLMRADGSVEFFGRRDFQIKLRGLRIELGEIECAICSFEGIGLAAVNCKNEQLAGFYTSEKAVDERALRKYLHTKLPPYMVPNHFMRLEKMPMTNSGKLDRKALPDISPKMPIQKYSAPKNEAERQLCSIMAEVLKVPKVGADDDFFDLGGDSFGAMEMASLAEERGIYFSVRSVYERRTVRRLCEAADKEKGLAAAEQQLKEKYRLFPQQRRVRELMFFDAFAQLTKALYRFEVKGLENLSDGGRYIICPNHESDLDCMWVLSALRGKFHLCESCALITQEHLDDKLKSFIFRVTGGIPIDRKGDFAPALARAAAVLKKRRLLLIHPEGTRTRSGRLGRLRHGAALISKKTGVKTVPVKIVGAGQIFPVNRQYPHIFDKEKLCRYSLSISFGKPIDPSDKSAEDIMEEIRKWLE</sequence>
<dbReference type="Proteomes" id="UP000004259">
    <property type="component" value="Unassembled WGS sequence"/>
</dbReference>
<keyword evidence="6" id="KW-1185">Reference proteome</keyword>
<keyword evidence="3" id="KW-0597">Phosphoprotein</keyword>
<dbReference type="Gene3D" id="2.30.38.10">
    <property type="entry name" value="Luciferase, Domain 3"/>
    <property type="match status" value="1"/>
</dbReference>
<name>E9S7B1_RUMAL</name>
<dbReference type="Gene3D" id="1.10.1200.10">
    <property type="entry name" value="ACP-like"/>
    <property type="match status" value="1"/>
</dbReference>
<evidence type="ECO:0000259" key="4">
    <source>
        <dbReference type="PROSITE" id="PS50075"/>
    </source>
</evidence>
<organism evidence="5 6">
    <name type="scientific">Ruminococcus albus 8</name>
    <dbReference type="NCBI Taxonomy" id="246199"/>
    <lineage>
        <taxon>Bacteria</taxon>
        <taxon>Bacillati</taxon>
        <taxon>Bacillota</taxon>
        <taxon>Clostridia</taxon>
        <taxon>Eubacteriales</taxon>
        <taxon>Oscillospiraceae</taxon>
        <taxon>Ruminococcus</taxon>
    </lineage>
</organism>
<keyword evidence="2" id="KW-0596">Phosphopantetheine</keyword>
<dbReference type="InterPro" id="IPR036736">
    <property type="entry name" value="ACP-like_sf"/>
</dbReference>
<dbReference type="SMART" id="SM00563">
    <property type="entry name" value="PlsC"/>
    <property type="match status" value="1"/>
</dbReference>
<dbReference type="GO" id="GO:0008610">
    <property type="term" value="P:lipid biosynthetic process"/>
    <property type="evidence" value="ECO:0007669"/>
    <property type="project" value="UniProtKB-ARBA"/>
</dbReference>
<dbReference type="RefSeq" id="WP_002846809.1">
    <property type="nucleotide sequence ID" value="NZ_ADKM02000008.1"/>
</dbReference>
<reference evidence="5 6" key="1">
    <citation type="submission" date="2011-02" db="EMBL/GenBank/DDBJ databases">
        <authorList>
            <person name="Nelson K.E."/>
            <person name="Sutton G."/>
            <person name="Torralba M."/>
            <person name="Durkin S."/>
            <person name="Harkins D."/>
            <person name="Montgomery R."/>
            <person name="Ziemer C."/>
            <person name="Klaassens E."/>
            <person name="Ocuiv P."/>
            <person name="Morrison M."/>
        </authorList>
    </citation>
    <scope>NUCLEOTIDE SEQUENCE [LARGE SCALE GENOMIC DNA]</scope>
    <source>
        <strain evidence="5 6">8</strain>
    </source>
</reference>
<dbReference type="CDD" id="cd07989">
    <property type="entry name" value="LPLAT_AGPAT-like"/>
    <property type="match status" value="1"/>
</dbReference>
<dbReference type="GO" id="GO:0044550">
    <property type="term" value="P:secondary metabolite biosynthetic process"/>
    <property type="evidence" value="ECO:0007669"/>
    <property type="project" value="TreeGrafter"/>
</dbReference>
<dbReference type="CDD" id="cd05930">
    <property type="entry name" value="A_NRPS"/>
    <property type="match status" value="1"/>
</dbReference>
<dbReference type="Pfam" id="PF00501">
    <property type="entry name" value="AMP-binding"/>
    <property type="match status" value="1"/>
</dbReference>
<dbReference type="InterPro" id="IPR010071">
    <property type="entry name" value="AA_adenyl_dom"/>
</dbReference>
<dbReference type="Pfam" id="PF13193">
    <property type="entry name" value="AMP-binding_C"/>
    <property type="match status" value="1"/>
</dbReference>
<dbReference type="InterPro" id="IPR020845">
    <property type="entry name" value="AMP-binding_CS"/>
</dbReference>
<dbReference type="Gene3D" id="3.30.559.30">
    <property type="entry name" value="Nonribosomal peptide synthetase, condensation domain"/>
    <property type="match status" value="1"/>
</dbReference>
<dbReference type="PANTHER" id="PTHR45527">
    <property type="entry name" value="NONRIBOSOMAL PEPTIDE SYNTHETASE"/>
    <property type="match status" value="1"/>
</dbReference>
<dbReference type="SUPFAM" id="SSF56801">
    <property type="entry name" value="Acetyl-CoA synthetase-like"/>
    <property type="match status" value="1"/>
</dbReference>
<dbReference type="GO" id="GO:0043041">
    <property type="term" value="P:amino acid activation for nonribosomal peptide biosynthetic process"/>
    <property type="evidence" value="ECO:0007669"/>
    <property type="project" value="TreeGrafter"/>
</dbReference>
<dbReference type="InterPro" id="IPR023213">
    <property type="entry name" value="CAT-like_dom_sf"/>
</dbReference>
<dbReference type="Pfam" id="PF00550">
    <property type="entry name" value="PP-binding"/>
    <property type="match status" value="1"/>
</dbReference>
<dbReference type="SUPFAM" id="SSF69593">
    <property type="entry name" value="Glycerol-3-phosphate (1)-acyltransferase"/>
    <property type="match status" value="1"/>
</dbReference>
<dbReference type="PROSITE" id="PS50075">
    <property type="entry name" value="CARRIER"/>
    <property type="match status" value="1"/>
</dbReference>
<protein>
    <submittedName>
        <fullName evidence="5">AMP-binding enzyme</fullName>
    </submittedName>
</protein>
<dbReference type="eggNOG" id="COG1020">
    <property type="taxonomic scope" value="Bacteria"/>
</dbReference>
<evidence type="ECO:0000313" key="5">
    <source>
        <dbReference type="EMBL" id="EGC04786.1"/>
    </source>
</evidence>
<evidence type="ECO:0000313" key="6">
    <source>
        <dbReference type="Proteomes" id="UP000004259"/>
    </source>
</evidence>
<dbReference type="Gene3D" id="3.30.300.30">
    <property type="match status" value="1"/>
</dbReference>
<proteinExistence type="predicted"/>
<dbReference type="GO" id="GO:0016746">
    <property type="term" value="F:acyltransferase activity"/>
    <property type="evidence" value="ECO:0007669"/>
    <property type="project" value="InterPro"/>
</dbReference>
<dbReference type="PANTHER" id="PTHR45527:SF1">
    <property type="entry name" value="FATTY ACID SYNTHASE"/>
    <property type="match status" value="1"/>
</dbReference>
<dbReference type="Gene3D" id="3.40.50.980">
    <property type="match status" value="2"/>
</dbReference>
<dbReference type="Gene3D" id="3.30.559.10">
    <property type="entry name" value="Chloramphenicol acetyltransferase-like domain"/>
    <property type="match status" value="1"/>
</dbReference>
<evidence type="ECO:0000256" key="3">
    <source>
        <dbReference type="ARBA" id="ARBA00022553"/>
    </source>
</evidence>
<dbReference type="InterPro" id="IPR025110">
    <property type="entry name" value="AMP-bd_C"/>
</dbReference>
<dbReference type="PROSITE" id="PS00455">
    <property type="entry name" value="AMP_BINDING"/>
    <property type="match status" value="1"/>
</dbReference>
<dbReference type="InterPro" id="IPR001242">
    <property type="entry name" value="Condensation_dom"/>
</dbReference>
<comment type="cofactor">
    <cofactor evidence="1">
        <name>pantetheine 4'-phosphate</name>
        <dbReference type="ChEBI" id="CHEBI:47942"/>
    </cofactor>
</comment>
<dbReference type="Pfam" id="PF01553">
    <property type="entry name" value="Acyltransferase"/>
    <property type="match status" value="1"/>
</dbReference>
<dbReference type="NCBIfam" id="TIGR01733">
    <property type="entry name" value="AA-adenyl-dom"/>
    <property type="match status" value="1"/>
</dbReference>
<dbReference type="GO" id="GO:0005737">
    <property type="term" value="C:cytoplasm"/>
    <property type="evidence" value="ECO:0007669"/>
    <property type="project" value="TreeGrafter"/>
</dbReference>
<dbReference type="OrthoDB" id="2203190at2"/>
<dbReference type="InterPro" id="IPR002123">
    <property type="entry name" value="Plipid/glycerol_acylTrfase"/>
</dbReference>